<dbReference type="GO" id="GO:0004252">
    <property type="term" value="F:serine-type endopeptidase activity"/>
    <property type="evidence" value="ECO:0007669"/>
    <property type="project" value="UniProtKB-EC"/>
</dbReference>
<dbReference type="Proteomes" id="UP000318704">
    <property type="component" value="Chromosome"/>
</dbReference>
<reference evidence="2 3" key="1">
    <citation type="submission" date="2019-03" db="EMBL/GenBank/DDBJ databases">
        <title>Deep-cultivation of Planctomycetes and their phenomic and genomic characterization uncovers novel biology.</title>
        <authorList>
            <person name="Wiegand S."/>
            <person name="Jogler M."/>
            <person name="Boedeker C."/>
            <person name="Pinto D."/>
            <person name="Vollmers J."/>
            <person name="Rivas-Marin E."/>
            <person name="Kohn T."/>
            <person name="Peeters S.H."/>
            <person name="Heuer A."/>
            <person name="Rast P."/>
            <person name="Oberbeckmann S."/>
            <person name="Bunk B."/>
            <person name="Jeske O."/>
            <person name="Meyerdierks A."/>
            <person name="Storesund J.E."/>
            <person name="Kallscheuer N."/>
            <person name="Luecker S."/>
            <person name="Lage O.M."/>
            <person name="Pohl T."/>
            <person name="Merkel B.J."/>
            <person name="Hornburger P."/>
            <person name="Mueller R.-W."/>
            <person name="Bruemmer F."/>
            <person name="Labrenz M."/>
            <person name="Spormann A.M."/>
            <person name="Op den Camp H."/>
            <person name="Overmann J."/>
            <person name="Amann R."/>
            <person name="Jetten M.S.M."/>
            <person name="Mascher T."/>
            <person name="Medema M.H."/>
            <person name="Devos D.P."/>
            <person name="Kaster A.-K."/>
            <person name="Ovreas L."/>
            <person name="Rohde M."/>
            <person name="Galperin M.Y."/>
            <person name="Jogler C."/>
        </authorList>
    </citation>
    <scope>NUCLEOTIDE SEQUENCE [LARGE SCALE GENOMIC DNA]</scope>
    <source>
        <strain evidence="2 3">V144</strain>
    </source>
</reference>
<dbReference type="SMART" id="SM00464">
    <property type="entry name" value="LON"/>
    <property type="match status" value="1"/>
</dbReference>
<protein>
    <submittedName>
        <fullName evidence="2">Lon protease</fullName>
        <ecNumber evidence="2">3.4.21.53</ecNumber>
    </submittedName>
</protein>
<sequence>MSSHSDLTEQHLKDFSGVAPILKLEDHVLLPHSLLQIRVTSVADCQLITAALAENTLVAVLFKTSHLDPGEDRHRNANMDSVCLASIVTSYELESGGYSILLCGVCRAHAVMLKESDQLYGMATLELKRDYYASQPMIHREHRHLELLNFYSRIFSPHVSDPIHYNVLHQEISLGHLCDTLASTSSLEPTLCQLILEEYDVDLRSDLLLKFLKSKQHDLRSKPSPYAQPIEFSQN</sequence>
<organism evidence="2 3">
    <name type="scientific">Gimesia aquarii</name>
    <dbReference type="NCBI Taxonomy" id="2527964"/>
    <lineage>
        <taxon>Bacteria</taxon>
        <taxon>Pseudomonadati</taxon>
        <taxon>Planctomycetota</taxon>
        <taxon>Planctomycetia</taxon>
        <taxon>Planctomycetales</taxon>
        <taxon>Planctomycetaceae</taxon>
        <taxon>Gimesia</taxon>
    </lineage>
</organism>
<name>A0A517VQP1_9PLAN</name>
<dbReference type="Pfam" id="PF02190">
    <property type="entry name" value="LON_substr_bdg"/>
    <property type="match status" value="1"/>
</dbReference>
<dbReference type="Gene3D" id="1.20.58.1480">
    <property type="match status" value="1"/>
</dbReference>
<evidence type="ECO:0000313" key="3">
    <source>
        <dbReference type="Proteomes" id="UP000318704"/>
    </source>
</evidence>
<dbReference type="KEGG" id="gaw:V144x_07450"/>
<dbReference type="InterPro" id="IPR015947">
    <property type="entry name" value="PUA-like_sf"/>
</dbReference>
<dbReference type="EMBL" id="CP037920">
    <property type="protein sequence ID" value="QDT95303.1"/>
    <property type="molecule type" value="Genomic_DNA"/>
</dbReference>
<evidence type="ECO:0000259" key="1">
    <source>
        <dbReference type="PROSITE" id="PS51787"/>
    </source>
</evidence>
<keyword evidence="2" id="KW-0645">Protease</keyword>
<dbReference type="EC" id="3.4.21.53" evidence="2"/>
<dbReference type="SUPFAM" id="SSF88697">
    <property type="entry name" value="PUA domain-like"/>
    <property type="match status" value="1"/>
</dbReference>
<evidence type="ECO:0000313" key="2">
    <source>
        <dbReference type="EMBL" id="QDT95303.1"/>
    </source>
</evidence>
<accession>A0A517VQP1</accession>
<proteinExistence type="predicted"/>
<dbReference type="InterPro" id="IPR003111">
    <property type="entry name" value="Lon_prtase_N"/>
</dbReference>
<dbReference type="RefSeq" id="WP_144981510.1">
    <property type="nucleotide sequence ID" value="NZ_CP037920.1"/>
</dbReference>
<keyword evidence="2" id="KW-0378">Hydrolase</keyword>
<dbReference type="Gene3D" id="2.30.130.40">
    <property type="entry name" value="LON domain-like"/>
    <property type="match status" value="1"/>
</dbReference>
<dbReference type="AlphaFoldDB" id="A0A517VQP1"/>
<gene>
    <name evidence="2" type="primary">lon</name>
    <name evidence="2" type="ORF">V144x_07450</name>
</gene>
<dbReference type="PROSITE" id="PS51787">
    <property type="entry name" value="LON_N"/>
    <property type="match status" value="1"/>
</dbReference>
<feature type="domain" description="Lon N-terminal" evidence="1">
    <location>
        <begin position="19"/>
        <end position="216"/>
    </location>
</feature>
<dbReference type="InterPro" id="IPR046336">
    <property type="entry name" value="Lon_prtase_N_sf"/>
</dbReference>
<dbReference type="GO" id="GO:0006508">
    <property type="term" value="P:proteolysis"/>
    <property type="evidence" value="ECO:0007669"/>
    <property type="project" value="UniProtKB-KW"/>
</dbReference>